<keyword evidence="7" id="KW-0560">Oxidoreductase</keyword>
<keyword evidence="6" id="KW-0479">Metal-binding</keyword>
<keyword evidence="13" id="KW-1185">Reference proteome</keyword>
<evidence type="ECO:0000256" key="3">
    <source>
        <dbReference type="ARBA" id="ARBA00011048"/>
    </source>
</evidence>
<dbReference type="InterPro" id="IPR023753">
    <property type="entry name" value="FAD/NAD-binding_dom"/>
</dbReference>
<dbReference type="InterPro" id="IPR051793">
    <property type="entry name" value="NADH:flavin_oxidoreductase"/>
</dbReference>
<evidence type="ECO:0000313" key="12">
    <source>
        <dbReference type="EMBL" id="BBW99168.1"/>
    </source>
</evidence>
<dbReference type="Gene3D" id="3.50.50.60">
    <property type="entry name" value="FAD/NAD(P)-binding domain"/>
    <property type="match status" value="1"/>
</dbReference>
<keyword evidence="5" id="KW-0288">FMN</keyword>
<dbReference type="SUPFAM" id="SSF51395">
    <property type="entry name" value="FMN-linked oxidoreductases"/>
    <property type="match status" value="1"/>
</dbReference>
<evidence type="ECO:0000259" key="10">
    <source>
        <dbReference type="Pfam" id="PF00724"/>
    </source>
</evidence>
<sequence length="653" mass="69589">MTEPATDIAALFEPIRIGTMQLRNRVMLPPHARLIGNPFGTTKEAHRFVTYFQHRARDGAAWIGGLNCYIDKPLIPGFEPGGIGARRGDFRLPVFRERAAQYAEAIHAAGAYATAQLTVQGGAPFAPSPMLATYASNVVPHVLGHDEIKFLISEYAFSARECQVSGLDGVELHANHGDLLQLFLSPATNLRADAYGGDPARRLRLITDVLQAIRDDVGTDFTVGVRLSLDEMFDGGYDLRGGAEIAATLGATGLVDYLSFVVGNNWGAPSYLQTHHYRPAQWAEAAGHIRQLVTVPVVYTGRIGDPQTAAAVIRAGHADVVGIARAMLAEDQFVSKAAAGNLGGIRPCIGTNDCIHRVTVEGLRFGCSVNPGVGRETEAEPAPAGRPQSVLVAGGGPAGLELAALLAAKGHSVSLWEREAELGGQVRTAARAAENQSSYLQYLDFQRRQLERLNVTVQTGYTATSERILAAGFTVVAVATGAMPRRPTVPGIDLPHIIEGRDVLDGKVDVGNRVVVIAMEDHMQPLTIAGFLADLGKQVRVIYASPSIAPLVGPYSIGAPLAKLSRAGAEITVCQRLVSVETDRLMLRNIYSGAPSSVCDFDSVVLACGGVSDAGLYDDLAGRVPSLHVLGDAYAPRRISFATRQAFELARKI</sequence>
<name>A0AAD1H6X7_9MYCO</name>
<dbReference type="SUPFAM" id="SSF51905">
    <property type="entry name" value="FAD/NAD(P)-binding domain"/>
    <property type="match status" value="1"/>
</dbReference>
<keyword evidence="8" id="KW-0408">Iron</keyword>
<evidence type="ECO:0000256" key="9">
    <source>
        <dbReference type="ARBA" id="ARBA00023014"/>
    </source>
</evidence>
<dbReference type="InterPro" id="IPR001155">
    <property type="entry name" value="OxRdtase_FMN_N"/>
</dbReference>
<comment type="cofactor">
    <cofactor evidence="1">
        <name>FMN</name>
        <dbReference type="ChEBI" id="CHEBI:58210"/>
    </cofactor>
</comment>
<dbReference type="Pfam" id="PF07992">
    <property type="entry name" value="Pyr_redox_2"/>
    <property type="match status" value="1"/>
</dbReference>
<dbReference type="InterPro" id="IPR013785">
    <property type="entry name" value="Aldolase_TIM"/>
</dbReference>
<evidence type="ECO:0000259" key="11">
    <source>
        <dbReference type="Pfam" id="PF07992"/>
    </source>
</evidence>
<proteinExistence type="inferred from homology"/>
<evidence type="ECO:0000313" key="13">
    <source>
        <dbReference type="Proteomes" id="UP000466681"/>
    </source>
</evidence>
<keyword evidence="4" id="KW-0285">Flavoprotein</keyword>
<feature type="domain" description="FAD/NAD(P)-binding" evidence="11">
    <location>
        <begin position="390"/>
        <end position="612"/>
    </location>
</feature>
<dbReference type="CDD" id="cd02803">
    <property type="entry name" value="OYE_like_FMN_family"/>
    <property type="match status" value="1"/>
</dbReference>
<evidence type="ECO:0000256" key="6">
    <source>
        <dbReference type="ARBA" id="ARBA00022723"/>
    </source>
</evidence>
<organism evidence="12 13">
    <name type="scientific">Mycolicibacterium moriokaense</name>
    <dbReference type="NCBI Taxonomy" id="39691"/>
    <lineage>
        <taxon>Bacteria</taxon>
        <taxon>Bacillati</taxon>
        <taxon>Actinomycetota</taxon>
        <taxon>Actinomycetes</taxon>
        <taxon>Mycobacteriales</taxon>
        <taxon>Mycobacteriaceae</taxon>
        <taxon>Mycolicibacterium</taxon>
    </lineage>
</organism>
<dbReference type="Proteomes" id="UP000466681">
    <property type="component" value="Chromosome"/>
</dbReference>
<dbReference type="RefSeq" id="WP_083157633.1">
    <property type="nucleotide sequence ID" value="NZ_AP022560.1"/>
</dbReference>
<dbReference type="GO" id="GO:0046872">
    <property type="term" value="F:metal ion binding"/>
    <property type="evidence" value="ECO:0007669"/>
    <property type="project" value="UniProtKB-KW"/>
</dbReference>
<protein>
    <recommendedName>
        <fullName evidence="14">NADH:flavin oxidoreductase</fullName>
    </recommendedName>
</protein>
<evidence type="ECO:0008006" key="14">
    <source>
        <dbReference type="Google" id="ProtNLM"/>
    </source>
</evidence>
<feature type="domain" description="NADH:flavin oxidoreductase/NADH oxidase N-terminal" evidence="10">
    <location>
        <begin position="11"/>
        <end position="340"/>
    </location>
</feature>
<accession>A0AAD1H6X7</accession>
<dbReference type="Gene3D" id="3.20.20.70">
    <property type="entry name" value="Aldolase class I"/>
    <property type="match status" value="1"/>
</dbReference>
<dbReference type="GO" id="GO:0051536">
    <property type="term" value="F:iron-sulfur cluster binding"/>
    <property type="evidence" value="ECO:0007669"/>
    <property type="project" value="UniProtKB-KW"/>
</dbReference>
<evidence type="ECO:0000256" key="5">
    <source>
        <dbReference type="ARBA" id="ARBA00022643"/>
    </source>
</evidence>
<dbReference type="Pfam" id="PF00724">
    <property type="entry name" value="Oxidored_FMN"/>
    <property type="match status" value="1"/>
</dbReference>
<evidence type="ECO:0000256" key="8">
    <source>
        <dbReference type="ARBA" id="ARBA00023004"/>
    </source>
</evidence>
<comment type="cofactor">
    <cofactor evidence="2">
        <name>[4Fe-4S] cluster</name>
        <dbReference type="ChEBI" id="CHEBI:49883"/>
    </cofactor>
</comment>
<gene>
    <name evidence="12" type="ORF">MMOR_01050</name>
</gene>
<dbReference type="AlphaFoldDB" id="A0AAD1H6X7"/>
<comment type="similarity">
    <text evidence="3">In the N-terminal section; belongs to the NADH:flavin oxidoreductase/NADH oxidase family.</text>
</comment>
<keyword evidence="9" id="KW-0411">Iron-sulfur</keyword>
<dbReference type="GO" id="GO:0016491">
    <property type="term" value="F:oxidoreductase activity"/>
    <property type="evidence" value="ECO:0007669"/>
    <property type="project" value="UniProtKB-KW"/>
</dbReference>
<dbReference type="EMBL" id="AP022560">
    <property type="protein sequence ID" value="BBW99168.1"/>
    <property type="molecule type" value="Genomic_DNA"/>
</dbReference>
<evidence type="ECO:0000256" key="2">
    <source>
        <dbReference type="ARBA" id="ARBA00001966"/>
    </source>
</evidence>
<dbReference type="GO" id="GO:0010181">
    <property type="term" value="F:FMN binding"/>
    <property type="evidence" value="ECO:0007669"/>
    <property type="project" value="InterPro"/>
</dbReference>
<dbReference type="Gene3D" id="3.40.50.720">
    <property type="entry name" value="NAD(P)-binding Rossmann-like Domain"/>
    <property type="match status" value="1"/>
</dbReference>
<dbReference type="PANTHER" id="PTHR42917:SF2">
    <property type="entry name" value="2,4-DIENOYL-COA REDUCTASE [(2E)-ENOYL-COA-PRODUCING]"/>
    <property type="match status" value="1"/>
</dbReference>
<evidence type="ECO:0000256" key="4">
    <source>
        <dbReference type="ARBA" id="ARBA00022630"/>
    </source>
</evidence>
<dbReference type="KEGG" id="mmor:MMOR_01050"/>
<reference evidence="12 13" key="1">
    <citation type="journal article" date="2019" name="Emerg. Microbes Infect.">
        <title>Comprehensive subspecies identification of 175 nontuberculous mycobacteria species based on 7547 genomic profiles.</title>
        <authorList>
            <person name="Matsumoto Y."/>
            <person name="Kinjo T."/>
            <person name="Motooka D."/>
            <person name="Nabeya D."/>
            <person name="Jung N."/>
            <person name="Uechi K."/>
            <person name="Horii T."/>
            <person name="Iida T."/>
            <person name="Fujita J."/>
            <person name="Nakamura S."/>
        </authorList>
    </citation>
    <scope>NUCLEOTIDE SEQUENCE [LARGE SCALE GENOMIC DNA]</scope>
    <source>
        <strain evidence="12 13">JCM 6375</strain>
    </source>
</reference>
<dbReference type="InterPro" id="IPR036188">
    <property type="entry name" value="FAD/NAD-bd_sf"/>
</dbReference>
<evidence type="ECO:0000256" key="7">
    <source>
        <dbReference type="ARBA" id="ARBA00023002"/>
    </source>
</evidence>
<dbReference type="PANTHER" id="PTHR42917">
    <property type="entry name" value="2,4-DIENOYL-COA REDUCTASE"/>
    <property type="match status" value="1"/>
</dbReference>
<evidence type="ECO:0000256" key="1">
    <source>
        <dbReference type="ARBA" id="ARBA00001917"/>
    </source>
</evidence>